<gene>
    <name evidence="2" type="ORF">EDB81DRAFT_879947</name>
</gene>
<feature type="region of interest" description="Disordered" evidence="1">
    <location>
        <begin position="143"/>
        <end position="203"/>
    </location>
</feature>
<keyword evidence="3" id="KW-1185">Reference proteome</keyword>
<comment type="caution">
    <text evidence="2">The sequence shown here is derived from an EMBL/GenBank/DDBJ whole genome shotgun (WGS) entry which is preliminary data.</text>
</comment>
<protein>
    <submittedName>
        <fullName evidence="2">Uncharacterized protein</fullName>
    </submittedName>
</protein>
<dbReference type="Proteomes" id="UP000738349">
    <property type="component" value="Unassembled WGS sequence"/>
</dbReference>
<dbReference type="EMBL" id="JAGMUV010000004">
    <property type="protein sequence ID" value="KAH7161631.1"/>
    <property type="molecule type" value="Genomic_DNA"/>
</dbReference>
<dbReference type="OrthoDB" id="5230713at2759"/>
<feature type="compositionally biased region" description="Polar residues" evidence="1">
    <location>
        <begin position="143"/>
        <end position="153"/>
    </location>
</feature>
<organism evidence="2 3">
    <name type="scientific">Dactylonectria macrodidyma</name>
    <dbReference type="NCBI Taxonomy" id="307937"/>
    <lineage>
        <taxon>Eukaryota</taxon>
        <taxon>Fungi</taxon>
        <taxon>Dikarya</taxon>
        <taxon>Ascomycota</taxon>
        <taxon>Pezizomycotina</taxon>
        <taxon>Sordariomycetes</taxon>
        <taxon>Hypocreomycetidae</taxon>
        <taxon>Hypocreales</taxon>
        <taxon>Nectriaceae</taxon>
        <taxon>Dactylonectria</taxon>
    </lineage>
</organism>
<sequence>MINTVPKVTLFDGHKKRKQRQQEQERRQDAILQQAALEAQEVSRDATLRFLHDFLENSIWKDQVDQNQISIAWDQLPSLHELNTYGELDEGEGTKACRRLFKAVVIWDDLGHGLWQNLKSNSHRSGRVSRELAAAFQQNGGALQGSSGYLTPQRSRGSSRSSSETKFSRKSRKASTDSEDSSASDTTRRSSVADSTPSASRIVPTRSVTEPLCCSDCTTKTVVASRYKLPKIIPSGCANAVRKTMGAFGESMIQGHGGNAL</sequence>
<name>A0A9P9FGJ7_9HYPO</name>
<evidence type="ECO:0000313" key="2">
    <source>
        <dbReference type="EMBL" id="KAH7161631.1"/>
    </source>
</evidence>
<accession>A0A9P9FGJ7</accession>
<evidence type="ECO:0000256" key="1">
    <source>
        <dbReference type="SAM" id="MobiDB-lite"/>
    </source>
</evidence>
<dbReference type="AlphaFoldDB" id="A0A9P9FGJ7"/>
<reference evidence="2" key="1">
    <citation type="journal article" date="2021" name="Nat. Commun.">
        <title>Genetic determinants of endophytism in the Arabidopsis root mycobiome.</title>
        <authorList>
            <person name="Mesny F."/>
            <person name="Miyauchi S."/>
            <person name="Thiergart T."/>
            <person name="Pickel B."/>
            <person name="Atanasova L."/>
            <person name="Karlsson M."/>
            <person name="Huettel B."/>
            <person name="Barry K.W."/>
            <person name="Haridas S."/>
            <person name="Chen C."/>
            <person name="Bauer D."/>
            <person name="Andreopoulos W."/>
            <person name="Pangilinan J."/>
            <person name="LaButti K."/>
            <person name="Riley R."/>
            <person name="Lipzen A."/>
            <person name="Clum A."/>
            <person name="Drula E."/>
            <person name="Henrissat B."/>
            <person name="Kohler A."/>
            <person name="Grigoriev I.V."/>
            <person name="Martin F.M."/>
            <person name="Hacquard S."/>
        </authorList>
    </citation>
    <scope>NUCLEOTIDE SEQUENCE</scope>
    <source>
        <strain evidence="2">MPI-CAGE-AT-0147</strain>
    </source>
</reference>
<feature type="compositionally biased region" description="Low complexity" evidence="1">
    <location>
        <begin position="154"/>
        <end position="165"/>
    </location>
</feature>
<evidence type="ECO:0000313" key="3">
    <source>
        <dbReference type="Proteomes" id="UP000738349"/>
    </source>
</evidence>
<proteinExistence type="predicted"/>